<feature type="compositionally biased region" description="Polar residues" evidence="3">
    <location>
        <begin position="19"/>
        <end position="31"/>
    </location>
</feature>
<keyword evidence="2" id="KW-0833">Ubl conjugation pathway</keyword>
<dbReference type="GeneID" id="20214841"/>
<dbReference type="HOGENOM" id="CLU_022566_5_0_1"/>
<dbReference type="PANTHER" id="PTHR18063">
    <property type="entry name" value="NF-E2 INDUCIBLE PROTEIN"/>
    <property type="match status" value="1"/>
</dbReference>
<evidence type="ECO:0000313" key="7">
    <source>
        <dbReference type="Proteomes" id="UP000015101"/>
    </source>
</evidence>
<reference evidence="5 7" key="2">
    <citation type="journal article" date="2013" name="Nature">
        <title>Insights into bilaterian evolution from three spiralian genomes.</title>
        <authorList>
            <person name="Simakov O."/>
            <person name="Marletaz F."/>
            <person name="Cho S.J."/>
            <person name="Edsinger-Gonzales E."/>
            <person name="Havlak P."/>
            <person name="Hellsten U."/>
            <person name="Kuo D.H."/>
            <person name="Larsson T."/>
            <person name="Lv J."/>
            <person name="Arendt D."/>
            <person name="Savage R."/>
            <person name="Osoegawa K."/>
            <person name="de Jong P."/>
            <person name="Grimwood J."/>
            <person name="Chapman J.A."/>
            <person name="Shapiro H."/>
            <person name="Aerts A."/>
            <person name="Otillar R.P."/>
            <person name="Terry A.Y."/>
            <person name="Boore J.L."/>
            <person name="Grigoriev I.V."/>
            <person name="Lindberg D.R."/>
            <person name="Seaver E.C."/>
            <person name="Weisblat D.A."/>
            <person name="Putnam N.H."/>
            <person name="Rokhsar D.S."/>
        </authorList>
    </citation>
    <scope>NUCLEOTIDE SEQUENCE</scope>
</reference>
<evidence type="ECO:0000256" key="2">
    <source>
        <dbReference type="RuleBase" id="RU367139"/>
    </source>
</evidence>
<comment type="similarity">
    <text evidence="1 2">Belongs to the MINDY deubiquitinase family. FAM63 subfamily.</text>
</comment>
<dbReference type="GO" id="GO:0016807">
    <property type="term" value="F:cysteine-type carboxypeptidase activity"/>
    <property type="evidence" value="ECO:0000318"/>
    <property type="project" value="GO_Central"/>
</dbReference>
<dbReference type="KEGG" id="hro:HELRODRAFT_73057"/>
<dbReference type="EMBL" id="AMQM01002846">
    <property type="status" value="NOT_ANNOTATED_CDS"/>
    <property type="molecule type" value="Genomic_DNA"/>
</dbReference>
<dbReference type="InterPro" id="IPR007518">
    <property type="entry name" value="MINDY"/>
</dbReference>
<evidence type="ECO:0000256" key="3">
    <source>
        <dbReference type="SAM" id="MobiDB-lite"/>
    </source>
</evidence>
<dbReference type="OMA" id="TNIVWEN"/>
<reference evidence="7" key="1">
    <citation type="submission" date="2012-12" db="EMBL/GenBank/DDBJ databases">
        <authorList>
            <person name="Hellsten U."/>
            <person name="Grimwood J."/>
            <person name="Chapman J.A."/>
            <person name="Shapiro H."/>
            <person name="Aerts A."/>
            <person name="Otillar R.P."/>
            <person name="Terry A.Y."/>
            <person name="Boore J.L."/>
            <person name="Simakov O."/>
            <person name="Marletaz F."/>
            <person name="Cho S.-J."/>
            <person name="Edsinger-Gonzales E."/>
            <person name="Havlak P."/>
            <person name="Kuo D.-H."/>
            <person name="Larsson T."/>
            <person name="Lv J."/>
            <person name="Arendt D."/>
            <person name="Savage R."/>
            <person name="Osoegawa K."/>
            <person name="de Jong P."/>
            <person name="Lindberg D.R."/>
            <person name="Seaver E.C."/>
            <person name="Weisblat D.A."/>
            <person name="Putnam N.H."/>
            <person name="Grigoriev I.V."/>
            <person name="Rokhsar D.S."/>
        </authorList>
    </citation>
    <scope>NUCLEOTIDE SEQUENCE</scope>
</reference>
<dbReference type="STRING" id="6412.T1G193"/>
<dbReference type="GO" id="GO:0004843">
    <property type="term" value="F:cysteine-type deubiquitinase activity"/>
    <property type="evidence" value="ECO:0007669"/>
    <property type="project" value="UniProtKB-UniRule"/>
</dbReference>
<feature type="compositionally biased region" description="Polar residues" evidence="3">
    <location>
        <begin position="416"/>
        <end position="448"/>
    </location>
</feature>
<evidence type="ECO:0000313" key="6">
    <source>
        <dbReference type="EnsemblMetazoa" id="HelroP73057"/>
    </source>
</evidence>
<dbReference type="PANTHER" id="PTHR18063:SF6">
    <property type="entry name" value="UBIQUITIN CARBOXYL-TERMINAL HYDROLASE"/>
    <property type="match status" value="1"/>
</dbReference>
<protein>
    <recommendedName>
        <fullName evidence="2">Ubiquitin carboxyl-terminal hydrolase</fullName>
        <ecNumber evidence="2">3.4.19.12</ecNumber>
    </recommendedName>
</protein>
<dbReference type="GO" id="GO:0006508">
    <property type="term" value="P:proteolysis"/>
    <property type="evidence" value="ECO:0007669"/>
    <property type="project" value="UniProtKB-KW"/>
</dbReference>
<dbReference type="EnsemblMetazoa" id="HelroT73057">
    <property type="protein sequence ID" value="HelroP73057"/>
    <property type="gene ID" value="HelroG73057"/>
</dbReference>
<evidence type="ECO:0000259" key="4">
    <source>
        <dbReference type="Pfam" id="PF04424"/>
    </source>
</evidence>
<dbReference type="Pfam" id="PF04424">
    <property type="entry name" value="MINDY_DUB"/>
    <property type="match status" value="1"/>
</dbReference>
<accession>T1G193</accession>
<dbReference type="AlphaFoldDB" id="T1G193"/>
<feature type="domain" description="MINDY deubiquitinase" evidence="4">
    <location>
        <begin position="106"/>
        <end position="357"/>
    </location>
</feature>
<dbReference type="GO" id="GO:0071944">
    <property type="term" value="C:cell periphery"/>
    <property type="evidence" value="ECO:0000318"/>
    <property type="project" value="GO_Central"/>
</dbReference>
<proteinExistence type="inferred from homology"/>
<evidence type="ECO:0000256" key="1">
    <source>
        <dbReference type="ARBA" id="ARBA00006616"/>
    </source>
</evidence>
<evidence type="ECO:0000313" key="5">
    <source>
        <dbReference type="EMBL" id="ESO09981.1"/>
    </source>
</evidence>
<sequence>MHETSHKSNTEIENKCDENNSLDSGHESNVTGLKKPKTPDNHLPVSSNAEEIPAQLNSEPEPAEQPTKQPSSLPPQLAPFTNSTTDDLQGATGVGPDNNGEGRESIYNVKWIRFNQVSLPIVTQNENGPCPLLAIMNYLFLQQRVQLETRSNIIPSSQLISLLADYIFEHVPNRIQPNTRLNYEQKMHDAIAMFPNLQTGLDVNVRFTGVSHFEYTPSSEIFDLLDIPLYHGWLVDPESEEVLEAVSNATYNQLVEMVINQKCSSQFDLAEKALIAEEFLNATASQLTYHGLCELASALRDSDMGVLFRNNHFHTLLKHDGALYVLATDQGFLNEPRVVWETLTNVEGDSHFCDANFRIFQSPSETKNPDQIDQDYFVALSMEQEQEENSQSVSNWTDLGLTDEELAMRLQEEENSLASQADNRQQHSAGATGSSRDQGTTRNISKVTTDAKPKKDSLVSRNFLINFKIKLRQRKMFRKVIFEIPSAQKIFHLFLILFQI</sequence>
<feature type="region of interest" description="Disordered" evidence="3">
    <location>
        <begin position="413"/>
        <end position="452"/>
    </location>
</feature>
<dbReference type="RefSeq" id="XP_009011795.1">
    <property type="nucleotide sequence ID" value="XM_009013547.1"/>
</dbReference>
<gene>
    <name evidence="6" type="primary">20214841</name>
    <name evidence="5" type="ORF">HELRODRAFT_73057</name>
</gene>
<dbReference type="EC" id="3.4.19.12" evidence="2"/>
<name>T1G193_HELRO</name>
<dbReference type="InParanoid" id="T1G193"/>
<feature type="compositionally biased region" description="Basic and acidic residues" evidence="3">
    <location>
        <begin position="1"/>
        <end position="18"/>
    </location>
</feature>
<keyword evidence="2" id="KW-0645">Protease</keyword>
<dbReference type="GO" id="GO:0140934">
    <property type="term" value="F:histone deubiquitinase activity"/>
    <property type="evidence" value="ECO:0007669"/>
    <property type="project" value="UniProtKB-UniRule"/>
</dbReference>
<dbReference type="CTD" id="20214841"/>
<reference evidence="6" key="3">
    <citation type="submission" date="2015-06" db="UniProtKB">
        <authorList>
            <consortium name="EnsemblMetazoa"/>
        </authorList>
    </citation>
    <scope>IDENTIFICATION</scope>
</reference>
<organism evidence="6 7">
    <name type="scientific">Helobdella robusta</name>
    <name type="common">Californian leech</name>
    <dbReference type="NCBI Taxonomy" id="6412"/>
    <lineage>
        <taxon>Eukaryota</taxon>
        <taxon>Metazoa</taxon>
        <taxon>Spiralia</taxon>
        <taxon>Lophotrochozoa</taxon>
        <taxon>Annelida</taxon>
        <taxon>Clitellata</taxon>
        <taxon>Hirudinea</taxon>
        <taxon>Rhynchobdellida</taxon>
        <taxon>Glossiphoniidae</taxon>
        <taxon>Helobdella</taxon>
    </lineage>
</organism>
<dbReference type="InterPro" id="IPR033979">
    <property type="entry name" value="MINDY_domain"/>
</dbReference>
<dbReference type="GO" id="GO:0036435">
    <property type="term" value="F:K48-linked polyubiquitin modification-dependent protein binding"/>
    <property type="evidence" value="ECO:0007669"/>
    <property type="project" value="UniProtKB-UniRule"/>
</dbReference>
<dbReference type="Proteomes" id="UP000015101">
    <property type="component" value="Unassembled WGS sequence"/>
</dbReference>
<keyword evidence="2" id="KW-0378">Hydrolase</keyword>
<dbReference type="EMBL" id="KB095905">
    <property type="protein sequence ID" value="ESO09981.1"/>
    <property type="molecule type" value="Genomic_DNA"/>
</dbReference>
<dbReference type="GO" id="GO:1990380">
    <property type="term" value="F:K48-linked deubiquitinase activity"/>
    <property type="evidence" value="ECO:0000318"/>
    <property type="project" value="GO_Central"/>
</dbReference>
<dbReference type="eggNOG" id="KOG2427">
    <property type="taxonomic scope" value="Eukaryota"/>
</dbReference>
<keyword evidence="2" id="KW-0788">Thiol protease</keyword>
<feature type="region of interest" description="Disordered" evidence="3">
    <location>
        <begin position="1"/>
        <end position="102"/>
    </location>
</feature>
<keyword evidence="7" id="KW-1185">Reference proteome</keyword>
<comment type="catalytic activity">
    <reaction evidence="2">
        <text>Thiol-dependent hydrolysis of ester, thioester, amide, peptide and isopeptide bonds formed by the C-terminal Gly of ubiquitin (a 76-residue protein attached to proteins as an intracellular targeting signal).</text>
        <dbReference type="EC" id="3.4.19.12"/>
    </reaction>
</comment>
<comment type="function">
    <text evidence="2">Hydrolase that can specifically remove 'Lys-48'-linked conjugated ubiquitin from proteins. Has exodeubiquitinase activity and has a preference for long polyubiquitin chains. May play a regulatory role at the level of protein turnover.</text>
</comment>
<dbReference type="OrthoDB" id="10261212at2759"/>